<reference evidence="1" key="1">
    <citation type="submission" date="2020-03" db="EMBL/GenBank/DDBJ databases">
        <title>Castanea mollissima Vanexum genome sequencing.</title>
        <authorList>
            <person name="Staton M."/>
        </authorList>
    </citation>
    <scope>NUCLEOTIDE SEQUENCE</scope>
    <source>
        <tissue evidence="1">Leaf</tissue>
    </source>
</reference>
<dbReference type="OrthoDB" id="10539652at2759"/>
<dbReference type="AlphaFoldDB" id="A0A8J4RPE9"/>
<gene>
    <name evidence="1" type="ORF">CMV_009362</name>
</gene>
<accession>A0A8J4RPE9</accession>
<organism evidence="1 2">
    <name type="scientific">Castanea mollissima</name>
    <name type="common">Chinese chestnut</name>
    <dbReference type="NCBI Taxonomy" id="60419"/>
    <lineage>
        <taxon>Eukaryota</taxon>
        <taxon>Viridiplantae</taxon>
        <taxon>Streptophyta</taxon>
        <taxon>Embryophyta</taxon>
        <taxon>Tracheophyta</taxon>
        <taxon>Spermatophyta</taxon>
        <taxon>Magnoliopsida</taxon>
        <taxon>eudicotyledons</taxon>
        <taxon>Gunneridae</taxon>
        <taxon>Pentapetalae</taxon>
        <taxon>rosids</taxon>
        <taxon>fabids</taxon>
        <taxon>Fagales</taxon>
        <taxon>Fagaceae</taxon>
        <taxon>Castanea</taxon>
    </lineage>
</organism>
<evidence type="ECO:0000313" key="2">
    <source>
        <dbReference type="Proteomes" id="UP000737018"/>
    </source>
</evidence>
<keyword evidence="2" id="KW-1185">Reference proteome</keyword>
<dbReference type="Proteomes" id="UP000737018">
    <property type="component" value="Unassembled WGS sequence"/>
</dbReference>
<comment type="caution">
    <text evidence="1">The sequence shown here is derived from an EMBL/GenBank/DDBJ whole genome shotgun (WGS) entry which is preliminary data.</text>
</comment>
<proteinExistence type="predicted"/>
<evidence type="ECO:0000313" key="1">
    <source>
        <dbReference type="EMBL" id="KAF3966548.1"/>
    </source>
</evidence>
<protein>
    <submittedName>
        <fullName evidence="1">Uncharacterized protein</fullName>
    </submittedName>
</protein>
<dbReference type="EMBL" id="JRKL02001028">
    <property type="protein sequence ID" value="KAF3966548.1"/>
    <property type="molecule type" value="Genomic_DNA"/>
</dbReference>
<name>A0A8J4RPE9_9ROSI</name>
<sequence length="129" mass="14663">MLYKAAQGIYKEPKEATISGPGVVVWLYSSYPGGWHLILKLPMNYWQIQKQDRTLSAASHLLIEDTDDPETNLLVNRIHFGKMFAPHRKLTKQSILILSFSTHFNLLHQRHSKSARSSGLSLFALSLCL</sequence>